<reference evidence="2 3" key="1">
    <citation type="submission" date="2021-01" db="EMBL/GenBank/DDBJ databases">
        <title>Tumebacillus sp. strain ITR2 16S ribosomal RNA gene Genome sequencing and assembly.</title>
        <authorList>
            <person name="Kang M."/>
        </authorList>
    </citation>
    <scope>NUCLEOTIDE SEQUENCE [LARGE SCALE GENOMIC DNA]</scope>
    <source>
        <strain evidence="2 3">ITR2</strain>
    </source>
</reference>
<organism evidence="2 3">
    <name type="scientific">Tumebacillus amylolyticus</name>
    <dbReference type="NCBI Taxonomy" id="2801339"/>
    <lineage>
        <taxon>Bacteria</taxon>
        <taxon>Bacillati</taxon>
        <taxon>Bacillota</taxon>
        <taxon>Bacilli</taxon>
        <taxon>Bacillales</taxon>
        <taxon>Alicyclobacillaceae</taxon>
        <taxon>Tumebacillus</taxon>
    </lineage>
</organism>
<dbReference type="Pfam" id="PF01593">
    <property type="entry name" value="Amino_oxidase"/>
    <property type="match status" value="1"/>
</dbReference>
<gene>
    <name evidence="2" type="ORF">JJB07_10950</name>
</gene>
<evidence type="ECO:0000313" key="3">
    <source>
        <dbReference type="Proteomes" id="UP000602284"/>
    </source>
</evidence>
<evidence type="ECO:0000259" key="1">
    <source>
        <dbReference type="Pfam" id="PF01593"/>
    </source>
</evidence>
<dbReference type="InterPro" id="IPR045892">
    <property type="entry name" value="CrtISO-like"/>
</dbReference>
<dbReference type="PANTHER" id="PTHR46313">
    <property type="match status" value="1"/>
</dbReference>
<sequence>MSKDQLLEQIEFLKQAAELTGDARLKAALSMIQLMPAGSPQQKGMVAEVYRQVKEAMNGYSQASAPELEWEPTILPQAPEGDDQYDVIIIGSGMGGLTAGLELASAGAKVLILEAHYTFGGAAHNYMRKGKYTFDAGVETVSGLGHLGSVNHFLKRHDLWNDIELLKTSFHFRMGSRYVAIPNTLEDWIEDLCQRYPNDAEGIRPFFQTAITAYEEKYSFFEPDRITPRPPTDEEKMSYAQLHPNNYRLMTTTWGEFMGEYLKDPALRKEVSLLTHFIGDRNEDTPTSDMLPLLGYFIVGGYRIKGGSAKLANALISKFREYGGVARHSVTVNKVIIENGVAKGVETEKGTFYAPIVISNVDPRLLYENLVGLENLTEDYQAKVATLEPSMSAFIFQGVFSKPFPTDAIVTYYFDEPVEAPEIGMTIGRCSYVSAGTHDPELLPDGEGQLTINLNYPADADKFAAMSKEEYAELKEKLDGVFMKLLRKIDPDMADHLLWFEISTPKTARQYLRTYQGSIYNIRFDKDRKFPNTNAPIQGLYLCGAGVHGPGVEAVVISGGYASEKVKSHFEARREAAVK</sequence>
<dbReference type="SUPFAM" id="SSF51905">
    <property type="entry name" value="FAD/NAD(P)-binding domain"/>
    <property type="match status" value="1"/>
</dbReference>
<accession>A0ABS1JA66</accession>
<keyword evidence="3" id="KW-1185">Reference proteome</keyword>
<dbReference type="PANTHER" id="PTHR46313:SF3">
    <property type="entry name" value="PROLYCOPENE ISOMERASE, CHLOROPLASTIC"/>
    <property type="match status" value="1"/>
</dbReference>
<dbReference type="Gene3D" id="3.50.50.60">
    <property type="entry name" value="FAD/NAD(P)-binding domain"/>
    <property type="match status" value="2"/>
</dbReference>
<name>A0ABS1JA66_9BACL</name>
<evidence type="ECO:0000313" key="2">
    <source>
        <dbReference type="EMBL" id="MBL0387166.1"/>
    </source>
</evidence>
<feature type="domain" description="Amine oxidase" evidence="1">
    <location>
        <begin position="94"/>
        <end position="566"/>
    </location>
</feature>
<protein>
    <submittedName>
        <fullName evidence="2">NAD(P)/FAD-dependent oxidoreductase</fullName>
    </submittedName>
</protein>
<dbReference type="InterPro" id="IPR036188">
    <property type="entry name" value="FAD/NAD-bd_sf"/>
</dbReference>
<comment type="caution">
    <text evidence="2">The sequence shown here is derived from an EMBL/GenBank/DDBJ whole genome shotgun (WGS) entry which is preliminary data.</text>
</comment>
<dbReference type="RefSeq" id="WP_201634902.1">
    <property type="nucleotide sequence ID" value="NZ_JAEQNB010000003.1"/>
</dbReference>
<dbReference type="EMBL" id="JAEQNB010000003">
    <property type="protein sequence ID" value="MBL0387166.1"/>
    <property type="molecule type" value="Genomic_DNA"/>
</dbReference>
<proteinExistence type="predicted"/>
<dbReference type="Proteomes" id="UP000602284">
    <property type="component" value="Unassembled WGS sequence"/>
</dbReference>
<dbReference type="InterPro" id="IPR002937">
    <property type="entry name" value="Amino_oxidase"/>
</dbReference>